<dbReference type="EMBL" id="GEBQ01020387">
    <property type="protein sequence ID" value="JAT19590.1"/>
    <property type="molecule type" value="Transcribed_RNA"/>
</dbReference>
<protein>
    <submittedName>
        <fullName evidence="1">Uncharacterized protein</fullName>
    </submittedName>
</protein>
<dbReference type="InterPro" id="IPR011990">
    <property type="entry name" value="TPR-like_helical_dom_sf"/>
</dbReference>
<accession>A0A1B6L7E8</accession>
<reference evidence="1" key="1">
    <citation type="submission" date="2015-11" db="EMBL/GenBank/DDBJ databases">
        <title>De novo transcriptome assembly of four potential Pierce s Disease insect vectors from Arizona vineyards.</title>
        <authorList>
            <person name="Tassone E.E."/>
        </authorList>
    </citation>
    <scope>NUCLEOTIDE SEQUENCE</scope>
</reference>
<dbReference type="AlphaFoldDB" id="A0A1B6L7E8"/>
<evidence type="ECO:0000313" key="1">
    <source>
        <dbReference type="EMBL" id="JAT19590.1"/>
    </source>
</evidence>
<dbReference type="Gene3D" id="1.25.40.10">
    <property type="entry name" value="Tetratricopeptide repeat domain"/>
    <property type="match status" value="1"/>
</dbReference>
<feature type="non-terminal residue" evidence="1">
    <location>
        <position position="254"/>
    </location>
</feature>
<sequence length="254" mass="29715">MSDKSEHDEESTSNVLHTMLDKISLSSDCDFYRKQQLKTKTIIKIPDWLKELEYPFLWCSQEKRSLGCEQVIERCNDRVKEMEQEEPDHSLTWFVTFLTLSMEHCILGDMETSWTYLKKVESAVEEESSKHDSFYQNYQMSIDHVVVSTKAHLLAETGEEESSQQIVQKINPIQTMTGKGKAGLFAMKSRFYHVSMYDAESITEELMRKAFTMEPDSAEWMFNLAKILRVKRRKDDPTKEIPKEEVKLMEQVVA</sequence>
<name>A0A1B6L7E8_9HEMI</name>
<gene>
    <name evidence="1" type="ORF">g.52724</name>
</gene>
<organism evidence="1">
    <name type="scientific">Graphocephala atropunctata</name>
    <dbReference type="NCBI Taxonomy" id="36148"/>
    <lineage>
        <taxon>Eukaryota</taxon>
        <taxon>Metazoa</taxon>
        <taxon>Ecdysozoa</taxon>
        <taxon>Arthropoda</taxon>
        <taxon>Hexapoda</taxon>
        <taxon>Insecta</taxon>
        <taxon>Pterygota</taxon>
        <taxon>Neoptera</taxon>
        <taxon>Paraneoptera</taxon>
        <taxon>Hemiptera</taxon>
        <taxon>Auchenorrhyncha</taxon>
        <taxon>Membracoidea</taxon>
        <taxon>Cicadellidae</taxon>
        <taxon>Cicadellinae</taxon>
        <taxon>Cicadellini</taxon>
        <taxon>Graphocephala</taxon>
    </lineage>
</organism>
<proteinExistence type="predicted"/>